<comment type="pathway">
    <text evidence="3">Sphingolipid metabolism.</text>
</comment>
<keyword evidence="12" id="KW-0443">Lipid metabolism</keyword>
<evidence type="ECO:0000256" key="10">
    <source>
        <dbReference type="ARBA" id="ARBA00022919"/>
    </source>
</evidence>
<name>A0ABQ0GSW4_9PEZI</name>
<keyword evidence="13 15" id="KW-0472">Membrane</keyword>
<accession>A0ABQ0GSW4</accession>
<dbReference type="Proteomes" id="UP001628179">
    <property type="component" value="Unassembled WGS sequence"/>
</dbReference>
<evidence type="ECO:0000313" key="16">
    <source>
        <dbReference type="EMBL" id="GAB1320831.1"/>
    </source>
</evidence>
<evidence type="ECO:0000256" key="12">
    <source>
        <dbReference type="ARBA" id="ARBA00023098"/>
    </source>
</evidence>
<keyword evidence="17" id="KW-1185">Reference proteome</keyword>
<dbReference type="InterPro" id="IPR029063">
    <property type="entry name" value="SAM-dependent_MTases_sf"/>
</dbReference>
<comment type="caution">
    <text evidence="16">The sequence shown here is derived from an EMBL/GenBank/DDBJ whole genome shotgun (WGS) entry which is preliminary data.</text>
</comment>
<evidence type="ECO:0000256" key="11">
    <source>
        <dbReference type="ARBA" id="ARBA00022989"/>
    </source>
</evidence>
<comment type="pathway">
    <text evidence="2">Lipid metabolism; sphingolipid metabolism.</text>
</comment>
<dbReference type="RefSeq" id="XP_070922561.1">
    <property type="nucleotide sequence ID" value="XM_071066460.1"/>
</dbReference>
<dbReference type="InterPro" id="IPR052290">
    <property type="entry name" value="Sphingo_C9-MT"/>
</dbReference>
<proteinExistence type="inferred from homology"/>
<feature type="transmembrane region" description="Helical" evidence="15">
    <location>
        <begin position="55"/>
        <end position="72"/>
    </location>
</feature>
<evidence type="ECO:0000256" key="9">
    <source>
        <dbReference type="ARBA" id="ARBA00022692"/>
    </source>
</evidence>
<keyword evidence="8" id="KW-0949">S-adenosyl-L-methionine</keyword>
<evidence type="ECO:0000313" key="17">
    <source>
        <dbReference type="Proteomes" id="UP001628179"/>
    </source>
</evidence>
<evidence type="ECO:0000256" key="7">
    <source>
        <dbReference type="ARBA" id="ARBA00022679"/>
    </source>
</evidence>
<protein>
    <recommendedName>
        <fullName evidence="14">sphingolipid C(9)-methyltransferase</fullName>
        <ecNumber evidence="14">2.1.1.317</ecNumber>
    </recommendedName>
</protein>
<dbReference type="Gene3D" id="3.40.50.150">
    <property type="entry name" value="Vaccinia Virus protein VP39"/>
    <property type="match status" value="1"/>
</dbReference>
<dbReference type="EMBL" id="BAAFSV010000006">
    <property type="protein sequence ID" value="GAB1320831.1"/>
    <property type="molecule type" value="Genomic_DNA"/>
</dbReference>
<feature type="transmembrane region" description="Helical" evidence="15">
    <location>
        <begin position="84"/>
        <end position="105"/>
    </location>
</feature>
<dbReference type="PANTHER" id="PTHR45197:SF1">
    <property type="entry name" value="SPHINGOLIPID C9-METHYLTRANSFERASE A-RELATED"/>
    <property type="match status" value="1"/>
</dbReference>
<dbReference type="CDD" id="cd02440">
    <property type="entry name" value="AdoMet_MTases"/>
    <property type="match status" value="1"/>
</dbReference>
<dbReference type="SUPFAM" id="SSF53335">
    <property type="entry name" value="S-adenosyl-L-methionine-dependent methyltransferases"/>
    <property type="match status" value="1"/>
</dbReference>
<gene>
    <name evidence="16" type="primary">MT2</name>
    <name evidence="16" type="ORF">MFIFM68171_11041</name>
</gene>
<comment type="subcellular location">
    <subcellularLocation>
        <location evidence="1">Membrane</location>
        <topology evidence="1">Multi-pass membrane protein</topology>
    </subcellularLocation>
</comment>
<dbReference type="EC" id="2.1.1.317" evidence="14"/>
<keyword evidence="10" id="KW-0746">Sphingolipid metabolism</keyword>
<keyword evidence="11 15" id="KW-1133">Transmembrane helix</keyword>
<evidence type="ECO:0000256" key="4">
    <source>
        <dbReference type="ARBA" id="ARBA00010815"/>
    </source>
</evidence>
<reference evidence="16 17" key="1">
    <citation type="submission" date="2024-09" db="EMBL/GenBank/DDBJ databases">
        <title>Itraconazole resistance in Madurella fahalii resulting from another homologue of gene encoding cytochrome P450 14-alpha sterol demethylase (CYP51).</title>
        <authorList>
            <person name="Yoshioka I."/>
            <person name="Fahal A.H."/>
            <person name="Kaneko S."/>
            <person name="Yaguchi T."/>
        </authorList>
    </citation>
    <scope>NUCLEOTIDE SEQUENCE [LARGE SCALE GENOMIC DNA]</scope>
    <source>
        <strain evidence="16 17">IFM 68171</strain>
    </source>
</reference>
<comment type="similarity">
    <text evidence="4">Belongs to the CFA/CMAS family.</text>
</comment>
<evidence type="ECO:0000256" key="2">
    <source>
        <dbReference type="ARBA" id="ARBA00004760"/>
    </source>
</evidence>
<keyword evidence="5" id="KW-0444">Lipid biosynthesis</keyword>
<evidence type="ECO:0000256" key="1">
    <source>
        <dbReference type="ARBA" id="ARBA00004141"/>
    </source>
</evidence>
<dbReference type="GeneID" id="98181783"/>
<dbReference type="Pfam" id="PF02353">
    <property type="entry name" value="CMAS"/>
    <property type="match status" value="1"/>
</dbReference>
<evidence type="ECO:0000256" key="15">
    <source>
        <dbReference type="SAM" id="Phobius"/>
    </source>
</evidence>
<sequence length="522" mass="59405">MSKPQSANGSESEFEFIETPKAPALEKFEDCGVRTTSFPTIKNAPLPAEGSGTDSFSNLLLFSILGGVPLYLSWKVGGGLKTTLFFALFTTLPLLAAFWIGFSVLSPRKNEKARLPGRPVEHYLTFKKPEDKAKYYGRNKIPMETFHEMYFDGDVDFNGDALDVLEYRHDWANFRFTFSLIKYFLTGMVPEVIMHTRSQDEEQVRDHYDRGDDFYAWFLGPRMIYTSGIISDPNREETLEELQDNKLTIVCEKMGVKQGDTLLDIGCGWGTLARFASVNYGAKVTGITLGRNQTAWGNGALRRAGIPEEQSKILCMDYRDIPVPEGGYKNISCLEMAEHVGVRHFHTFLRQVYDMLDDDGTFFLQIAGLRKSWQYEDLVWGLFMNKYVFPGADASTPLGWFIDRLEGAGFEVKAVDTIGVHYSATLWRWYRNWMANREKVEQKYGKRWFRIWEFFLAYSTIISRQGSATCYQIVLHKNLNAFHRVEGIPTQHGLSGAKAAFKADIKAWAEANAVEFPSVPAQ</sequence>
<dbReference type="PANTHER" id="PTHR45197">
    <property type="entry name" value="SYNTHASE, PUTATIVE (AFU_ORTHOLOGUE AFUA_7G04190)-RELATED"/>
    <property type="match status" value="1"/>
</dbReference>
<evidence type="ECO:0000256" key="13">
    <source>
        <dbReference type="ARBA" id="ARBA00023136"/>
    </source>
</evidence>
<evidence type="ECO:0000256" key="6">
    <source>
        <dbReference type="ARBA" id="ARBA00022603"/>
    </source>
</evidence>
<keyword evidence="9 15" id="KW-0812">Transmembrane</keyword>
<keyword evidence="6" id="KW-0489">Methyltransferase</keyword>
<evidence type="ECO:0000256" key="5">
    <source>
        <dbReference type="ARBA" id="ARBA00022516"/>
    </source>
</evidence>
<organism evidence="16 17">
    <name type="scientific">Madurella fahalii</name>
    <dbReference type="NCBI Taxonomy" id="1157608"/>
    <lineage>
        <taxon>Eukaryota</taxon>
        <taxon>Fungi</taxon>
        <taxon>Dikarya</taxon>
        <taxon>Ascomycota</taxon>
        <taxon>Pezizomycotina</taxon>
        <taxon>Sordariomycetes</taxon>
        <taxon>Sordariomycetidae</taxon>
        <taxon>Sordariales</taxon>
        <taxon>Sordariales incertae sedis</taxon>
        <taxon>Madurella</taxon>
    </lineage>
</organism>
<keyword evidence="7" id="KW-0808">Transferase</keyword>
<evidence type="ECO:0000256" key="3">
    <source>
        <dbReference type="ARBA" id="ARBA00004991"/>
    </source>
</evidence>
<evidence type="ECO:0000256" key="8">
    <source>
        <dbReference type="ARBA" id="ARBA00022691"/>
    </source>
</evidence>
<evidence type="ECO:0000256" key="14">
    <source>
        <dbReference type="ARBA" id="ARBA00039020"/>
    </source>
</evidence>